<dbReference type="GO" id="GO:0004519">
    <property type="term" value="F:endonuclease activity"/>
    <property type="evidence" value="ECO:0007669"/>
    <property type="project" value="UniProtKB-KW"/>
</dbReference>
<comment type="similarity">
    <text evidence="1">Belongs to the type-I restriction system S methylase family.</text>
</comment>
<evidence type="ECO:0000256" key="3">
    <source>
        <dbReference type="ARBA" id="ARBA00023125"/>
    </source>
</evidence>
<keyword evidence="5" id="KW-0378">Hydrolase</keyword>
<dbReference type="AlphaFoldDB" id="A0AAN0KEJ3"/>
<dbReference type="RefSeq" id="WP_338659397.1">
    <property type="nucleotide sequence ID" value="NZ_AP028908.1"/>
</dbReference>
<dbReference type="Proteomes" id="UP001377830">
    <property type="component" value="Chromosome"/>
</dbReference>
<dbReference type="InterPro" id="IPR000055">
    <property type="entry name" value="Restrct_endonuc_typeI_TRD"/>
</dbReference>
<reference evidence="6" key="1">
    <citation type="journal article" date="2024" name="Int. J. Syst. Evol. Microbiol.">
        <title>Pectobacterium araliae sp. nov., a pathogen causing bacterial soft rot of Japanese angelica tree in Japan.</title>
        <authorList>
            <person name="Sawada H."/>
            <person name="Someya N."/>
            <person name="Morohoshi T."/>
            <person name="Ono M."/>
            <person name="Satou M."/>
        </authorList>
    </citation>
    <scope>NUCLEOTIDE SEQUENCE [LARGE SCALE GENOMIC DNA]</scope>
    <source>
        <strain evidence="6">MAFF 302110</strain>
    </source>
</reference>
<keyword evidence="5" id="KW-0540">Nuclease</keyword>
<proteinExistence type="inferred from homology"/>
<dbReference type="Gene3D" id="3.90.220.20">
    <property type="entry name" value="DNA methylase specificity domains"/>
    <property type="match status" value="2"/>
</dbReference>
<protein>
    <submittedName>
        <fullName evidence="5">Restriction endonuclease subunit S</fullName>
    </submittedName>
</protein>
<keyword evidence="6" id="KW-1185">Reference proteome</keyword>
<dbReference type="PANTHER" id="PTHR30408:SF12">
    <property type="entry name" value="TYPE I RESTRICTION ENZYME MJAVIII SPECIFICITY SUBUNIT"/>
    <property type="match status" value="1"/>
</dbReference>
<evidence type="ECO:0000313" key="5">
    <source>
        <dbReference type="EMBL" id="BES86485.1"/>
    </source>
</evidence>
<organism evidence="5 6">
    <name type="scientific">Pectobacterium araliae</name>
    <dbReference type="NCBI Taxonomy" id="3073862"/>
    <lineage>
        <taxon>Bacteria</taxon>
        <taxon>Pseudomonadati</taxon>
        <taxon>Pseudomonadota</taxon>
        <taxon>Gammaproteobacteria</taxon>
        <taxon>Enterobacterales</taxon>
        <taxon>Pectobacteriaceae</taxon>
        <taxon>Pectobacterium</taxon>
    </lineage>
</organism>
<dbReference type="KEGG" id="parl:PEC302110_35820"/>
<dbReference type="SUPFAM" id="SSF116734">
    <property type="entry name" value="DNA methylase specificity domain"/>
    <property type="match status" value="2"/>
</dbReference>
<dbReference type="REBASE" id="779484">
    <property type="entry name" value="S.Psp10ORF35810P"/>
</dbReference>
<dbReference type="EMBL" id="AP028908">
    <property type="protein sequence ID" value="BES86485.1"/>
    <property type="molecule type" value="Genomic_DNA"/>
</dbReference>
<keyword evidence="3" id="KW-0238">DNA-binding</keyword>
<evidence type="ECO:0000256" key="1">
    <source>
        <dbReference type="ARBA" id="ARBA00010923"/>
    </source>
</evidence>
<dbReference type="GO" id="GO:0003677">
    <property type="term" value="F:DNA binding"/>
    <property type="evidence" value="ECO:0007669"/>
    <property type="project" value="UniProtKB-KW"/>
</dbReference>
<gene>
    <name evidence="5" type="ORF">PEC302110_35820</name>
</gene>
<accession>A0AAN0KEJ3</accession>
<sequence length="413" mass="48051">MSVEKKVPEIRFEEFHEDWNQRKLDTIFGKIRNAFVGTATPYYVKKGHFYLESNNVKDGKINRKNEIFINDEFYYKQSDKWLREGDIVMVQSGHVGHTAVIPPELNNIAAHALIMFTDPKEEISSHFLNFQFQIDKVKTKLSEITTGNTIKHILSSEMKEFEMFFSDYEEQIQIGNYFQKLDALINQHQQKHDKLSNIKKAMLEKMFPKQGEIIPEIRFKGFSAEWEEMKLSKISDKITEKNTSGIYSETFTNSAEFGIISQRDYFDKDISNSNNIGGYYVVQPEDFVYNPRISTLAPCGPINRNTLGRAGVMSPLYTVFRTKNVNSIFIEYFFQTKLWHAFMFLNGDTGARADRFSIKDSVFFELPLVLPTVNEQVVIGNYFQKLDNLINQHQQQITKLNNIKQACLSKMFV</sequence>
<evidence type="ECO:0000256" key="2">
    <source>
        <dbReference type="ARBA" id="ARBA00022747"/>
    </source>
</evidence>
<keyword evidence="5" id="KW-0255">Endonuclease</keyword>
<dbReference type="Pfam" id="PF01420">
    <property type="entry name" value="Methylase_S"/>
    <property type="match status" value="1"/>
</dbReference>
<evidence type="ECO:0000259" key="4">
    <source>
        <dbReference type="Pfam" id="PF01420"/>
    </source>
</evidence>
<feature type="domain" description="Type I restriction modification DNA specificity" evidence="4">
    <location>
        <begin position="18"/>
        <end position="195"/>
    </location>
</feature>
<dbReference type="InterPro" id="IPR052021">
    <property type="entry name" value="Type-I_RS_S_subunit"/>
</dbReference>
<dbReference type="GO" id="GO:0009307">
    <property type="term" value="P:DNA restriction-modification system"/>
    <property type="evidence" value="ECO:0007669"/>
    <property type="project" value="UniProtKB-KW"/>
</dbReference>
<dbReference type="PANTHER" id="PTHR30408">
    <property type="entry name" value="TYPE-1 RESTRICTION ENZYME ECOKI SPECIFICITY PROTEIN"/>
    <property type="match status" value="1"/>
</dbReference>
<dbReference type="InterPro" id="IPR044946">
    <property type="entry name" value="Restrct_endonuc_typeI_TRD_sf"/>
</dbReference>
<evidence type="ECO:0000313" key="6">
    <source>
        <dbReference type="Proteomes" id="UP001377830"/>
    </source>
</evidence>
<name>A0AAN0KEJ3_9GAMM</name>
<keyword evidence="2" id="KW-0680">Restriction system</keyword>